<dbReference type="EMBL" id="JAAAHS010000501">
    <property type="protein sequence ID" value="NBE56482.1"/>
    <property type="molecule type" value="Genomic_DNA"/>
</dbReference>
<evidence type="ECO:0000313" key="3">
    <source>
        <dbReference type="Proteomes" id="UP000598297"/>
    </source>
</evidence>
<protein>
    <submittedName>
        <fullName evidence="2">ABC transporter permease</fullName>
    </submittedName>
</protein>
<feature type="transmembrane region" description="Helical" evidence="1">
    <location>
        <begin position="29"/>
        <end position="50"/>
    </location>
</feature>
<keyword evidence="1" id="KW-0472">Membrane</keyword>
<organism evidence="2 3">
    <name type="scientific">Streptomyces boluensis</name>
    <dbReference type="NCBI Taxonomy" id="1775135"/>
    <lineage>
        <taxon>Bacteria</taxon>
        <taxon>Bacillati</taxon>
        <taxon>Actinomycetota</taxon>
        <taxon>Actinomycetes</taxon>
        <taxon>Kitasatosporales</taxon>
        <taxon>Streptomycetaceae</taxon>
        <taxon>Streptomyces</taxon>
    </lineage>
</organism>
<feature type="transmembrane region" description="Helical" evidence="1">
    <location>
        <begin position="153"/>
        <end position="174"/>
    </location>
</feature>
<feature type="transmembrane region" description="Helical" evidence="1">
    <location>
        <begin position="233"/>
        <end position="252"/>
    </location>
</feature>
<evidence type="ECO:0000256" key="1">
    <source>
        <dbReference type="SAM" id="Phobius"/>
    </source>
</evidence>
<dbReference type="AlphaFoldDB" id="A0A964XR54"/>
<keyword evidence="1" id="KW-1133">Transmembrane helix</keyword>
<comment type="caution">
    <text evidence="2">The sequence shown here is derived from an EMBL/GenBank/DDBJ whole genome shotgun (WGS) entry which is preliminary data.</text>
</comment>
<name>A0A964XR54_9ACTN</name>
<accession>A0A964XR54</accession>
<dbReference type="RefSeq" id="WP_161705188.1">
    <property type="nucleotide sequence ID" value="NZ_JAAAHS010000501.1"/>
</dbReference>
<dbReference type="Proteomes" id="UP000598297">
    <property type="component" value="Unassembled WGS sequence"/>
</dbReference>
<sequence>MTTTYATGVTPRRVLRSEWHKLWTLRSTWIILATAAVSTLAVGLVMGGTYDGDDSEIDTVTFVLLGTQISQICVAVLAILVSAGEYSTGLIRATLTAVPRRTPVLWAKAAVFTTVALTVTAATNVLTFLAAQLLLADTDKALSLGDPGVLRAVLGNAAGITLLALIALGLGALVRSIPGGIGAFVALVLILPELLSAIPYDGLRDALDHFPAQAAGALGSATPLPDAVSPGPALLALVLWALAVLWPSAALLRRRDV</sequence>
<dbReference type="OrthoDB" id="3297477at2"/>
<proteinExistence type="predicted"/>
<evidence type="ECO:0000313" key="2">
    <source>
        <dbReference type="EMBL" id="NBE56482.1"/>
    </source>
</evidence>
<feature type="transmembrane region" description="Helical" evidence="1">
    <location>
        <begin position="105"/>
        <end position="133"/>
    </location>
</feature>
<reference evidence="2" key="1">
    <citation type="submission" date="2020-01" db="EMBL/GenBank/DDBJ databases">
        <title>Whole-genome analyses of novel actinobacteria.</title>
        <authorList>
            <person name="Sahin N."/>
        </authorList>
    </citation>
    <scope>NUCLEOTIDE SEQUENCE</scope>
    <source>
        <strain evidence="2">YC537</strain>
    </source>
</reference>
<feature type="transmembrane region" description="Helical" evidence="1">
    <location>
        <begin position="62"/>
        <end position="84"/>
    </location>
</feature>
<gene>
    <name evidence="2" type="ORF">GUY60_34640</name>
</gene>
<feature type="transmembrane region" description="Helical" evidence="1">
    <location>
        <begin position="181"/>
        <end position="200"/>
    </location>
</feature>
<keyword evidence="3" id="KW-1185">Reference proteome</keyword>
<keyword evidence="1" id="KW-0812">Transmembrane</keyword>